<accession>A0A820FYY2</accession>
<name>A0A820FYY2_9BILA</name>
<dbReference type="EMBL" id="CAJOBB010011960">
    <property type="protein sequence ID" value="CAF4269217.1"/>
    <property type="molecule type" value="Genomic_DNA"/>
</dbReference>
<gene>
    <name evidence="1" type="ORF">KXQ929_LOCUS43789</name>
</gene>
<evidence type="ECO:0000313" key="2">
    <source>
        <dbReference type="Proteomes" id="UP000663868"/>
    </source>
</evidence>
<protein>
    <submittedName>
        <fullName evidence="1">Uncharacterized protein</fullName>
    </submittedName>
</protein>
<evidence type="ECO:0000313" key="1">
    <source>
        <dbReference type="EMBL" id="CAF4269217.1"/>
    </source>
</evidence>
<organism evidence="1 2">
    <name type="scientific">Adineta steineri</name>
    <dbReference type="NCBI Taxonomy" id="433720"/>
    <lineage>
        <taxon>Eukaryota</taxon>
        <taxon>Metazoa</taxon>
        <taxon>Spiralia</taxon>
        <taxon>Gnathifera</taxon>
        <taxon>Rotifera</taxon>
        <taxon>Eurotatoria</taxon>
        <taxon>Bdelloidea</taxon>
        <taxon>Adinetida</taxon>
        <taxon>Adinetidae</taxon>
        <taxon>Adineta</taxon>
    </lineage>
</organism>
<proteinExistence type="predicted"/>
<dbReference type="Proteomes" id="UP000663868">
    <property type="component" value="Unassembled WGS sequence"/>
</dbReference>
<reference evidence="1" key="1">
    <citation type="submission" date="2021-02" db="EMBL/GenBank/DDBJ databases">
        <authorList>
            <person name="Nowell W R."/>
        </authorList>
    </citation>
    <scope>NUCLEOTIDE SEQUENCE</scope>
</reference>
<dbReference type="AlphaFoldDB" id="A0A820FYY2"/>
<feature type="non-terminal residue" evidence="1">
    <location>
        <position position="1"/>
    </location>
</feature>
<sequence length="24" mass="2567">TNAPKLSALDRQVVIIAPDNQTSD</sequence>
<comment type="caution">
    <text evidence="1">The sequence shown here is derived from an EMBL/GenBank/DDBJ whole genome shotgun (WGS) entry which is preliminary data.</text>
</comment>